<organism evidence="1 2">
    <name type="scientific">Paenibacillus alvei</name>
    <name type="common">Bacillus alvei</name>
    <dbReference type="NCBI Taxonomy" id="44250"/>
    <lineage>
        <taxon>Bacteria</taxon>
        <taxon>Bacillati</taxon>
        <taxon>Bacillota</taxon>
        <taxon>Bacilli</taxon>
        <taxon>Bacillales</taxon>
        <taxon>Paenibacillaceae</taxon>
        <taxon>Paenibacillus</taxon>
    </lineage>
</organism>
<dbReference type="EMBL" id="JABFOR010000022">
    <property type="protein sequence ID" value="NOJ72185.1"/>
    <property type="molecule type" value="Genomic_DNA"/>
</dbReference>
<dbReference type="Pfam" id="PF14106">
    <property type="entry name" value="DUF4279"/>
    <property type="match status" value="1"/>
</dbReference>
<name>A0AAP7A0G9_PAEAL</name>
<dbReference type="Proteomes" id="UP000552038">
    <property type="component" value="Unassembled WGS sequence"/>
</dbReference>
<protein>
    <submittedName>
        <fullName evidence="1">DUF4279 domain-containing protein</fullName>
    </submittedName>
</protein>
<gene>
    <name evidence="1" type="ORF">HMI46_16665</name>
</gene>
<dbReference type="RefSeq" id="WP_171417702.1">
    <property type="nucleotide sequence ID" value="NZ_JABFOR010000022.1"/>
</dbReference>
<accession>A0AAP7A0G9</accession>
<evidence type="ECO:0000313" key="2">
    <source>
        <dbReference type="Proteomes" id="UP000552038"/>
    </source>
</evidence>
<sequence length="133" mass="15752">MDKSNVKVEFSIYGDKFDPNIITNTMQITPTRSWIKGEVIREGLIRKETCWELATEYEESLDINEQINKIRNLIKNKRNQIVKVKDTYNLECKFDVVINIENNEIPAMYLDKEIIKFIYELGAEVDFDLYVYS</sequence>
<proteinExistence type="predicted"/>
<comment type="caution">
    <text evidence="1">The sequence shown here is derived from an EMBL/GenBank/DDBJ whole genome shotgun (WGS) entry which is preliminary data.</text>
</comment>
<dbReference type="InterPro" id="IPR025459">
    <property type="entry name" value="DUF4279"/>
</dbReference>
<evidence type="ECO:0000313" key="1">
    <source>
        <dbReference type="EMBL" id="NOJ72185.1"/>
    </source>
</evidence>
<dbReference type="AlphaFoldDB" id="A0AAP7A0G9"/>
<reference evidence="1 2" key="1">
    <citation type="submission" date="2020-05" db="EMBL/GenBank/DDBJ databases">
        <title>Whole genome sequencing and identification of novel metabolites from Paenibacillus alvei strain JR949.</title>
        <authorList>
            <person name="Rajendhran J."/>
            <person name="Sree Pranav P."/>
            <person name="Mahalakshmi B."/>
            <person name="Karthikeyan R."/>
        </authorList>
    </citation>
    <scope>NUCLEOTIDE SEQUENCE [LARGE SCALE GENOMIC DNA]</scope>
    <source>
        <strain evidence="1 2">JR949</strain>
    </source>
</reference>